<protein>
    <submittedName>
        <fullName evidence="1">Uncharacterized protein</fullName>
    </submittedName>
</protein>
<gene>
    <name evidence="1" type="ORF">M407DRAFT_21084</name>
</gene>
<dbReference type="Gene3D" id="3.80.10.10">
    <property type="entry name" value="Ribonuclease Inhibitor"/>
    <property type="match status" value="1"/>
</dbReference>
<dbReference type="EMBL" id="KN822978">
    <property type="protein sequence ID" value="KIO29832.1"/>
    <property type="molecule type" value="Genomic_DNA"/>
</dbReference>
<dbReference type="AlphaFoldDB" id="A0A0C3M853"/>
<dbReference type="OrthoDB" id="3365698at2759"/>
<evidence type="ECO:0000313" key="1">
    <source>
        <dbReference type="EMBL" id="KIO29832.1"/>
    </source>
</evidence>
<dbReference type="HOGENOM" id="CLU_765467_0_0_1"/>
<reference evidence="2" key="2">
    <citation type="submission" date="2015-01" db="EMBL/GenBank/DDBJ databases">
        <title>Evolutionary Origins and Diversification of the Mycorrhizal Mutualists.</title>
        <authorList>
            <consortium name="DOE Joint Genome Institute"/>
            <consortium name="Mycorrhizal Genomics Consortium"/>
            <person name="Kohler A."/>
            <person name="Kuo A."/>
            <person name="Nagy L.G."/>
            <person name="Floudas D."/>
            <person name="Copeland A."/>
            <person name="Barry K.W."/>
            <person name="Cichocki N."/>
            <person name="Veneault-Fourrey C."/>
            <person name="LaButti K."/>
            <person name="Lindquist E.A."/>
            <person name="Lipzen A."/>
            <person name="Lundell T."/>
            <person name="Morin E."/>
            <person name="Murat C."/>
            <person name="Riley R."/>
            <person name="Ohm R."/>
            <person name="Sun H."/>
            <person name="Tunlid A."/>
            <person name="Henrissat B."/>
            <person name="Grigoriev I.V."/>
            <person name="Hibbett D.S."/>
            <person name="Martin F."/>
        </authorList>
    </citation>
    <scope>NUCLEOTIDE SEQUENCE [LARGE SCALE GENOMIC DNA]</scope>
    <source>
        <strain evidence="2">MUT 4182</strain>
    </source>
</reference>
<proteinExistence type="predicted"/>
<dbReference type="SUPFAM" id="SSF52047">
    <property type="entry name" value="RNI-like"/>
    <property type="match status" value="1"/>
</dbReference>
<keyword evidence="2" id="KW-1185">Reference proteome</keyword>
<reference evidence="1 2" key="1">
    <citation type="submission" date="2014-04" db="EMBL/GenBank/DDBJ databases">
        <authorList>
            <consortium name="DOE Joint Genome Institute"/>
            <person name="Kuo A."/>
            <person name="Girlanda M."/>
            <person name="Perotto S."/>
            <person name="Kohler A."/>
            <person name="Nagy L.G."/>
            <person name="Floudas D."/>
            <person name="Copeland A."/>
            <person name="Barry K.W."/>
            <person name="Cichocki N."/>
            <person name="Veneault-Fourrey C."/>
            <person name="LaButti K."/>
            <person name="Lindquist E.A."/>
            <person name="Lipzen A."/>
            <person name="Lundell T."/>
            <person name="Morin E."/>
            <person name="Murat C."/>
            <person name="Sun H."/>
            <person name="Tunlid A."/>
            <person name="Henrissat B."/>
            <person name="Grigoriev I.V."/>
            <person name="Hibbett D.S."/>
            <person name="Martin F."/>
            <person name="Nordberg H.P."/>
            <person name="Cantor M.N."/>
            <person name="Hua S.X."/>
        </authorList>
    </citation>
    <scope>NUCLEOTIDE SEQUENCE [LARGE SCALE GENOMIC DNA]</scope>
    <source>
        <strain evidence="1 2">MUT 4182</strain>
    </source>
</reference>
<evidence type="ECO:0000313" key="2">
    <source>
        <dbReference type="Proteomes" id="UP000054248"/>
    </source>
</evidence>
<dbReference type="InterPro" id="IPR032675">
    <property type="entry name" value="LRR_dom_sf"/>
</dbReference>
<dbReference type="Proteomes" id="UP000054248">
    <property type="component" value="Unassembled WGS sequence"/>
</dbReference>
<sequence>MNRIPPELLGAIYTILLPTPPCCLDFSTRYPTKQRIRDLNQLRLVSTRWNDVVVNTPELWNYIEISASWKDPRRMLERAGGFPLHVRIECSVLDQIDHRFQKEVEAVWATAERWRTYIVKGFALDNWFRLLPPDPLRIAEEVWLSGTDITRPLDLHAPKLTTLFEDRCRPNIEITSAPYLKSWSTFLPDTVLEWGRLMRIVQQCPQLESLKFIQTSTARKTLQQSGLTELTKILSFPSLVELTITSNIGTCSLMGYIDAPKLEVLTIQDYWSPIPFSIPHPSSCPRLNRIRFSGNRLLGAVQRFLSRISKESLDGVALEIGYYRLRDSPGLDSPGARAFEEQRKWFDSNFPVKWVLED</sequence>
<organism evidence="1 2">
    <name type="scientific">Tulasnella calospora MUT 4182</name>
    <dbReference type="NCBI Taxonomy" id="1051891"/>
    <lineage>
        <taxon>Eukaryota</taxon>
        <taxon>Fungi</taxon>
        <taxon>Dikarya</taxon>
        <taxon>Basidiomycota</taxon>
        <taxon>Agaricomycotina</taxon>
        <taxon>Agaricomycetes</taxon>
        <taxon>Cantharellales</taxon>
        <taxon>Tulasnellaceae</taxon>
        <taxon>Tulasnella</taxon>
    </lineage>
</organism>
<accession>A0A0C3M853</accession>
<name>A0A0C3M853_9AGAM</name>